<protein>
    <recommendedName>
        <fullName evidence="5">DUF1995 domain-containing protein</fullName>
    </recommendedName>
</protein>
<reference evidence="3" key="1">
    <citation type="submission" date="2021-02" db="EMBL/GenBank/DDBJ databases">
        <authorList>
            <person name="Dougan E. K."/>
            <person name="Rhodes N."/>
            <person name="Thang M."/>
            <person name="Chan C."/>
        </authorList>
    </citation>
    <scope>NUCLEOTIDE SEQUENCE</scope>
</reference>
<name>A0A813JP04_POLGL</name>
<accession>A0A813JP04</accession>
<dbReference type="AlphaFoldDB" id="A0A813JP04"/>
<organism evidence="3 4">
    <name type="scientific">Polarella glacialis</name>
    <name type="common">Dinoflagellate</name>
    <dbReference type="NCBI Taxonomy" id="89957"/>
    <lineage>
        <taxon>Eukaryota</taxon>
        <taxon>Sar</taxon>
        <taxon>Alveolata</taxon>
        <taxon>Dinophyceae</taxon>
        <taxon>Suessiales</taxon>
        <taxon>Suessiaceae</taxon>
        <taxon>Polarella</taxon>
    </lineage>
</organism>
<evidence type="ECO:0000256" key="1">
    <source>
        <dbReference type="SAM" id="MobiDB-lite"/>
    </source>
</evidence>
<feature type="chain" id="PRO_5032301551" description="DUF1995 domain-containing protein" evidence="2">
    <location>
        <begin position="25"/>
        <end position="327"/>
    </location>
</feature>
<evidence type="ECO:0000313" key="3">
    <source>
        <dbReference type="EMBL" id="CAE8681293.1"/>
    </source>
</evidence>
<keyword evidence="2" id="KW-0732">Signal</keyword>
<sequence>MEEQMKIAAMMSAAVLVVVTPGQAELPAVLAVYEALKDTGRKVPMVFVNARLVQDVGAAAGALLNNYRNMERLLLPVFHLEQYEPPEDKELIPLNPAVITRVWPRPFSVWEDNPDDPDSIEGYFLLDVNDVRAPNGDDMVAFLTMSRKATKDLRNRERETREKGASSCARRLSTCTSRVAVASAEWLAGGGVQPVDPWARLQQEQKACAQCMNGWKAPFSGSMKEPAAMAFRPPHVGDKVQVYGIRSRPELNGAVARVVSRSVDGAGRVAVQLFPAGDQAEGEGCEASPFRPVKIRLSSLRQLSTSSSVPALPSLATEEFQRDSGGR</sequence>
<feature type="region of interest" description="Disordered" evidence="1">
    <location>
        <begin position="304"/>
        <end position="327"/>
    </location>
</feature>
<evidence type="ECO:0008006" key="5">
    <source>
        <dbReference type="Google" id="ProtNLM"/>
    </source>
</evidence>
<evidence type="ECO:0000256" key="2">
    <source>
        <dbReference type="SAM" id="SignalP"/>
    </source>
</evidence>
<evidence type="ECO:0000313" key="4">
    <source>
        <dbReference type="Proteomes" id="UP000626109"/>
    </source>
</evidence>
<gene>
    <name evidence="3" type="ORF">PGLA2088_LOCUS22362</name>
</gene>
<proteinExistence type="predicted"/>
<feature type="signal peptide" evidence="2">
    <location>
        <begin position="1"/>
        <end position="24"/>
    </location>
</feature>
<dbReference type="EMBL" id="CAJNNW010025943">
    <property type="protein sequence ID" value="CAE8681293.1"/>
    <property type="molecule type" value="Genomic_DNA"/>
</dbReference>
<dbReference type="Proteomes" id="UP000626109">
    <property type="component" value="Unassembled WGS sequence"/>
</dbReference>
<comment type="caution">
    <text evidence="3">The sequence shown here is derived from an EMBL/GenBank/DDBJ whole genome shotgun (WGS) entry which is preliminary data.</text>
</comment>